<dbReference type="PANTHER" id="PTHR35377:SF8">
    <property type="entry name" value="ANTITOXIN VAPB22"/>
    <property type="match status" value="1"/>
</dbReference>
<sequence>MKSVPIYEAKNRLSELVAAVEQGETVAITRRGRPVARLVADTGDAPEHLPQRQRAAAALAELRRLRHGVRLEGDPKAIAREGLD</sequence>
<dbReference type="KEGG" id="gbi:PG2T_04155"/>
<evidence type="ECO:0000256" key="1">
    <source>
        <dbReference type="ARBA" id="ARBA00009981"/>
    </source>
</evidence>
<dbReference type="EMBL" id="CP014671">
    <property type="protein sequence ID" value="ANX03461.1"/>
    <property type="molecule type" value="Genomic_DNA"/>
</dbReference>
<dbReference type="Proteomes" id="UP000092952">
    <property type="component" value="Chromosome"/>
</dbReference>
<evidence type="ECO:0000313" key="4">
    <source>
        <dbReference type="Proteomes" id="UP000092952"/>
    </source>
</evidence>
<dbReference type="Pfam" id="PF02604">
    <property type="entry name" value="PhdYeFM_antitox"/>
    <property type="match status" value="1"/>
</dbReference>
<dbReference type="InterPro" id="IPR006442">
    <property type="entry name" value="Antitoxin_Phd/YefM"/>
</dbReference>
<comment type="similarity">
    <text evidence="1 2">Belongs to the phD/YefM antitoxin family.</text>
</comment>
<evidence type="ECO:0000313" key="3">
    <source>
        <dbReference type="EMBL" id="ANX03461.1"/>
    </source>
</evidence>
<dbReference type="InterPro" id="IPR036165">
    <property type="entry name" value="YefM-like_sf"/>
</dbReference>
<dbReference type="InParanoid" id="A0A1B1YRR7"/>
<dbReference type="SUPFAM" id="SSF143120">
    <property type="entry name" value="YefM-like"/>
    <property type="match status" value="1"/>
</dbReference>
<dbReference type="NCBIfam" id="TIGR01552">
    <property type="entry name" value="phd_fam"/>
    <property type="match status" value="1"/>
</dbReference>
<accession>A0A1B1YRR7</accession>
<name>A0A1B1YRR7_9GAMM</name>
<comment type="function">
    <text evidence="2">Antitoxin component of a type II toxin-antitoxin (TA) system.</text>
</comment>
<dbReference type="STRING" id="1810504.PG2T_04155"/>
<protein>
    <recommendedName>
        <fullName evidence="2">Antitoxin</fullName>
    </recommendedName>
</protein>
<organism evidence="3 4">
    <name type="scientific">Immundisolibacter cernigliae</name>
    <dbReference type="NCBI Taxonomy" id="1810504"/>
    <lineage>
        <taxon>Bacteria</taxon>
        <taxon>Pseudomonadati</taxon>
        <taxon>Pseudomonadota</taxon>
        <taxon>Gammaproteobacteria</taxon>
        <taxon>Immundisolibacterales</taxon>
        <taxon>Immundisolibacteraceae</taxon>
        <taxon>Immundisolibacter</taxon>
    </lineage>
</organism>
<evidence type="ECO:0000256" key="2">
    <source>
        <dbReference type="RuleBase" id="RU362080"/>
    </source>
</evidence>
<dbReference type="AlphaFoldDB" id="A0A1B1YRR7"/>
<dbReference type="Gene3D" id="3.40.1620.10">
    <property type="entry name" value="YefM-like domain"/>
    <property type="match status" value="1"/>
</dbReference>
<keyword evidence="4" id="KW-1185">Reference proteome</keyword>
<dbReference type="PANTHER" id="PTHR35377">
    <property type="entry name" value="ANTITOXIN VAPB49-RELATED-RELATED"/>
    <property type="match status" value="1"/>
</dbReference>
<dbReference type="InterPro" id="IPR051416">
    <property type="entry name" value="phD-YefM_TA_antitoxins"/>
</dbReference>
<proteinExistence type="inferred from homology"/>
<dbReference type="OrthoDB" id="5786196at2"/>
<gene>
    <name evidence="3" type="ORF">PG2T_04155</name>
</gene>
<reference evidence="4" key="1">
    <citation type="submission" date="2016-03" db="EMBL/GenBank/DDBJ databases">
        <title>Complete genome sequence of Solimmundus cernigliae, representing a novel lineage of polycyclic aromatic hydrocarbon degraders within the Gammaproteobacteria.</title>
        <authorList>
            <person name="Singleton D.R."/>
            <person name="Dickey A.N."/>
            <person name="Scholl E.H."/>
            <person name="Wright F.A."/>
            <person name="Aitken M.D."/>
        </authorList>
    </citation>
    <scope>NUCLEOTIDE SEQUENCE [LARGE SCALE GENOMIC DNA]</scope>
    <source>
        <strain evidence="4">TR3.2</strain>
    </source>
</reference>
<dbReference type="RefSeq" id="WP_068802957.1">
    <property type="nucleotide sequence ID" value="NZ_CP014671.1"/>
</dbReference>